<keyword evidence="3 9" id="KW-0863">Zinc-finger</keyword>
<dbReference type="SUPFAM" id="SSF57903">
    <property type="entry name" value="FYVE/PHD zinc finger"/>
    <property type="match status" value="1"/>
</dbReference>
<dbReference type="InterPro" id="IPR001965">
    <property type="entry name" value="Znf_PHD"/>
</dbReference>
<dbReference type="EMBL" id="JAVXUP010002802">
    <property type="protein sequence ID" value="KAK3001343.1"/>
    <property type="molecule type" value="Genomic_DNA"/>
</dbReference>
<dbReference type="Pfam" id="PF23209">
    <property type="entry name" value="IDM1_C"/>
    <property type="match status" value="1"/>
</dbReference>
<dbReference type="GO" id="GO:0005634">
    <property type="term" value="C:nucleus"/>
    <property type="evidence" value="ECO:0007669"/>
    <property type="project" value="UniProtKB-SubCell"/>
</dbReference>
<protein>
    <recommendedName>
        <fullName evidence="11">PHD-type domain-containing protein</fullName>
    </recommendedName>
</protein>
<feature type="region of interest" description="Disordered" evidence="10">
    <location>
        <begin position="1503"/>
        <end position="1539"/>
    </location>
</feature>
<feature type="region of interest" description="Disordered" evidence="10">
    <location>
        <begin position="1428"/>
        <end position="1448"/>
    </location>
</feature>
<evidence type="ECO:0000256" key="3">
    <source>
        <dbReference type="ARBA" id="ARBA00022771"/>
    </source>
</evidence>
<proteinExistence type="predicted"/>
<dbReference type="Pfam" id="PF16135">
    <property type="entry name" value="TDBD"/>
    <property type="match status" value="1"/>
</dbReference>
<dbReference type="Pfam" id="PF00628">
    <property type="entry name" value="PHD"/>
    <property type="match status" value="1"/>
</dbReference>
<feature type="domain" description="PHD-type" evidence="11">
    <location>
        <begin position="871"/>
        <end position="916"/>
    </location>
</feature>
<dbReference type="PROSITE" id="PS50016">
    <property type="entry name" value="ZF_PHD_2"/>
    <property type="match status" value="1"/>
</dbReference>
<keyword evidence="7" id="KW-0804">Transcription</keyword>
<dbReference type="InterPro" id="IPR042163">
    <property type="entry name" value="PHF12"/>
</dbReference>
<dbReference type="Pfam" id="PF03754">
    <property type="entry name" value="At2g31720-like"/>
    <property type="match status" value="1"/>
</dbReference>
<feature type="region of interest" description="Disordered" evidence="10">
    <location>
        <begin position="381"/>
        <end position="439"/>
    </location>
</feature>
<evidence type="ECO:0000256" key="9">
    <source>
        <dbReference type="PROSITE-ProRule" id="PRU00146"/>
    </source>
</evidence>
<keyword evidence="2" id="KW-0479">Metal-binding</keyword>
<dbReference type="GO" id="GO:0003677">
    <property type="term" value="F:DNA binding"/>
    <property type="evidence" value="ECO:0007669"/>
    <property type="project" value="UniProtKB-KW"/>
</dbReference>
<gene>
    <name evidence="12" type="ORF">RJ639_021623</name>
</gene>
<feature type="compositionally biased region" description="Basic residues" evidence="10">
    <location>
        <begin position="406"/>
        <end position="415"/>
    </location>
</feature>
<evidence type="ECO:0000256" key="8">
    <source>
        <dbReference type="ARBA" id="ARBA00023242"/>
    </source>
</evidence>
<dbReference type="Gene3D" id="3.30.40.10">
    <property type="entry name" value="Zinc/RING finger domain, C3HC4 (zinc finger)"/>
    <property type="match status" value="1"/>
</dbReference>
<dbReference type="InterPro" id="IPR054292">
    <property type="entry name" value="DUF7028"/>
</dbReference>
<feature type="compositionally biased region" description="Basic and acidic residues" evidence="10">
    <location>
        <begin position="504"/>
        <end position="531"/>
    </location>
</feature>
<accession>A0AA88V519</accession>
<reference evidence="12" key="1">
    <citation type="submission" date="2022-12" db="EMBL/GenBank/DDBJ databases">
        <title>Draft genome assemblies for two species of Escallonia (Escalloniales).</title>
        <authorList>
            <person name="Chanderbali A."/>
            <person name="Dervinis C."/>
            <person name="Anghel I."/>
            <person name="Soltis D."/>
            <person name="Soltis P."/>
            <person name="Zapata F."/>
        </authorList>
    </citation>
    <scope>NUCLEOTIDE SEQUENCE</scope>
    <source>
        <strain evidence="12">UCBG64.0493</strain>
        <tissue evidence="12">Leaf</tissue>
    </source>
</reference>
<evidence type="ECO:0000313" key="13">
    <source>
        <dbReference type="Proteomes" id="UP001188597"/>
    </source>
</evidence>
<feature type="region of interest" description="Disordered" evidence="10">
    <location>
        <begin position="504"/>
        <end position="556"/>
    </location>
</feature>
<dbReference type="InterPro" id="IPR019787">
    <property type="entry name" value="Znf_PHD-finger"/>
</dbReference>
<dbReference type="Gene3D" id="2.40.330.10">
    <property type="entry name" value="DNA-binding pseudobarrel domain"/>
    <property type="match status" value="1"/>
</dbReference>
<dbReference type="InterPro" id="IPR032308">
    <property type="entry name" value="TDBD"/>
</dbReference>
<keyword evidence="5" id="KW-0805">Transcription regulation</keyword>
<dbReference type="InterPro" id="IPR005508">
    <property type="entry name" value="At2g31720-like"/>
</dbReference>
<dbReference type="Pfam" id="PF22970">
    <property type="entry name" value="DUF7028"/>
    <property type="match status" value="1"/>
</dbReference>
<comment type="caution">
    <text evidence="12">The sequence shown here is derived from an EMBL/GenBank/DDBJ whole genome shotgun (WGS) entry which is preliminary data.</text>
</comment>
<dbReference type="InterPro" id="IPR011011">
    <property type="entry name" value="Znf_FYVE_PHD"/>
</dbReference>
<dbReference type="PANTHER" id="PTHR46309:SF1">
    <property type="entry name" value="PHD FINGER PROTEIN 12"/>
    <property type="match status" value="1"/>
</dbReference>
<organism evidence="12 13">
    <name type="scientific">Escallonia herrerae</name>
    <dbReference type="NCBI Taxonomy" id="1293975"/>
    <lineage>
        <taxon>Eukaryota</taxon>
        <taxon>Viridiplantae</taxon>
        <taxon>Streptophyta</taxon>
        <taxon>Embryophyta</taxon>
        <taxon>Tracheophyta</taxon>
        <taxon>Spermatophyta</taxon>
        <taxon>Magnoliopsida</taxon>
        <taxon>eudicotyledons</taxon>
        <taxon>Gunneridae</taxon>
        <taxon>Pentapetalae</taxon>
        <taxon>asterids</taxon>
        <taxon>campanulids</taxon>
        <taxon>Escalloniales</taxon>
        <taxon>Escalloniaceae</taxon>
        <taxon>Escallonia</taxon>
    </lineage>
</organism>
<feature type="compositionally biased region" description="Basic and acidic residues" evidence="10">
    <location>
        <begin position="660"/>
        <end position="673"/>
    </location>
</feature>
<feature type="compositionally biased region" description="Polar residues" evidence="10">
    <location>
        <begin position="18"/>
        <end position="42"/>
    </location>
</feature>
<feature type="compositionally biased region" description="Polar residues" evidence="10">
    <location>
        <begin position="1504"/>
        <end position="1519"/>
    </location>
</feature>
<dbReference type="PANTHER" id="PTHR46309">
    <property type="entry name" value="PHD FINGER PROTEIN 12"/>
    <property type="match status" value="1"/>
</dbReference>
<feature type="region of interest" description="Disordered" evidence="10">
    <location>
        <begin position="1"/>
        <end position="42"/>
    </location>
</feature>
<feature type="compositionally biased region" description="Polar residues" evidence="10">
    <location>
        <begin position="691"/>
        <end position="703"/>
    </location>
</feature>
<keyword evidence="8" id="KW-0539">Nucleus</keyword>
<sequence length="1560" mass="171028">MRKVLRSSSLSSREKGQSDSSSKNVVHNEQIRTSSLISGDSVSANDSAISFPVEKAVKKARVSETVECGNGAIANCHDKNTTRVGPTPPPDMPTEFKNRICEMGGTEPVLVIQKALFKSDVRDLEGRLSIPKNHIEEGFLTNEEERVLDSRRGRRFGEMPTLLIEPKLGECSILLRKYMMKKTALYVLMKPWKEVVKRNGLKKGMVVQVWSFRVDLKLVLALVIVGSTTNEGDGAGDGHGASTSQTRNVKSLKKADHATLNVDKDEKCFPLDDLNSANNLFLLSPQRNFGEGRSEIEHVESSDDTFADADRYSSKVGKNQCGKKRKSVDCPKNIGDALIDGVKEVTGSPSISNSTDPFNDMAVSTMEIKVEEAMTGYEPIQSSKDAGFDDANANFDTEKGAYKPAKGQRGRKRKKVESSGWNEDDGVGRKKVKDGAAQVTGRVLRSRTMPVSGSQKVVSNGLNVSIRPVGILTKKVKGRRGRPPKVQHQNGAPNEICKQKMDGASEVMSHDGQPKGEHTGKVSKSAEDGRSNKLASFTRKKLKTSKHHGKGEPGRREEKQLIREQIISMLKKAGWTFEYRPRLEKLYNDVVYVDPEGRGYWSITLAYKKLKERVEDGTADDNAVSAFTPIPEDVFCTLFRVTKAKAEKNKKLKKHGKGVSKIEKGIPGKETSENRLAIQDTDGLKRRGKLNSVSGRGKNSSGVNLKGDTSECKQNVSSPPPQRGMAKSNLKVRQQRKPCALLARSSEKGSDSDRDGFVPYSGKRSLLSWMIDLGTVLPGGKVQYMNSRKTRVMLEGRITRDGIDCSCCNETVAIANFESHAGSKSRQPFGNMYLESGISLLQCLVDSLSKQEESDQVGFPFVEIADGDPNDDTCNICADGGDLICCDGCPSTFHQSCLDIQEFPTGDWHCVYCSCKFCGMVAQMTCQSDYTPISELLKCLMCEEKFHQVCVEGKDVINVDPNSPSFCGRHCQELFERLQLLRGDKHDLEEGFSCTILQHSDVSHNSSLGGAPQKIECNSKLAVAFAIMDECFLPILDQRSGINMIHNVVYSCGSNFRRLSYSGFYTAILERGDEIISAASIRFHGNQLAEMPFIGTRHMYRRQGMCRRLLNGIELALCSLDVEKLVIPAISELRQTWTSVFGFKPLEESKRKEMRCMSMIVFPGTDMLQKPLSKDHFPDRNLIPALVVKSAARKNENQALHDGLKHSALGCSDGSDANASPEVIIRHSRGINDDSNLYITDDSLNDETDTASGRSNLPVVADNETSATHPSHTINELVASSEGSRTPEPNRQLLHEETNRCKDAQSGSIAVLPGQITVGPNGKLNHESICGLESQSSIVSQFGSYATILAMENGDDAVACEDTTEVKRLKQDCTMQDSAEIVTRCHNADLEHESNVPGSKILCQGSEADEIQLPRNSLLIVADTTSPSHEGRLDVANTSIPDDGNRNSSCQGNVFGTLETNMVTSADGMQLRLSEGFHDATSGPNSQACCKSSGGHRLLELPSDVSNDDMSAVEASSLTRPDLLRRKTSDEITGNNNHDLKEAGHRVLNLALLSIVLIDA</sequence>
<feature type="region of interest" description="Disordered" evidence="10">
    <location>
        <begin position="650"/>
        <end position="736"/>
    </location>
</feature>
<keyword evidence="6" id="KW-0238">DNA-binding</keyword>
<feature type="region of interest" description="Disordered" evidence="10">
    <location>
        <begin position="1235"/>
        <end position="1257"/>
    </location>
</feature>
<dbReference type="SMART" id="SM00249">
    <property type="entry name" value="PHD"/>
    <property type="match status" value="2"/>
</dbReference>
<evidence type="ECO:0000256" key="1">
    <source>
        <dbReference type="ARBA" id="ARBA00004123"/>
    </source>
</evidence>
<keyword evidence="4" id="KW-0862">Zinc</keyword>
<keyword evidence="13" id="KW-1185">Reference proteome</keyword>
<feature type="compositionally biased region" description="Polar residues" evidence="10">
    <location>
        <begin position="1436"/>
        <end position="1448"/>
    </location>
</feature>
<evidence type="ECO:0000256" key="7">
    <source>
        <dbReference type="ARBA" id="ARBA00023163"/>
    </source>
</evidence>
<dbReference type="InterPro" id="IPR013083">
    <property type="entry name" value="Znf_RING/FYVE/PHD"/>
</dbReference>
<evidence type="ECO:0000256" key="10">
    <source>
        <dbReference type="SAM" id="MobiDB-lite"/>
    </source>
</evidence>
<evidence type="ECO:0000259" key="11">
    <source>
        <dbReference type="PROSITE" id="PS50016"/>
    </source>
</evidence>
<evidence type="ECO:0000256" key="4">
    <source>
        <dbReference type="ARBA" id="ARBA00022833"/>
    </source>
</evidence>
<dbReference type="Proteomes" id="UP001188597">
    <property type="component" value="Unassembled WGS sequence"/>
</dbReference>
<evidence type="ECO:0000256" key="6">
    <source>
        <dbReference type="ARBA" id="ARBA00023125"/>
    </source>
</evidence>
<dbReference type="GO" id="GO:0003714">
    <property type="term" value="F:transcription corepressor activity"/>
    <property type="evidence" value="ECO:0007669"/>
    <property type="project" value="InterPro"/>
</dbReference>
<dbReference type="GO" id="GO:0006357">
    <property type="term" value="P:regulation of transcription by RNA polymerase II"/>
    <property type="evidence" value="ECO:0007669"/>
    <property type="project" value="TreeGrafter"/>
</dbReference>
<evidence type="ECO:0000256" key="2">
    <source>
        <dbReference type="ARBA" id="ARBA00022723"/>
    </source>
</evidence>
<dbReference type="GO" id="GO:0008270">
    <property type="term" value="F:zinc ion binding"/>
    <property type="evidence" value="ECO:0007669"/>
    <property type="project" value="UniProtKB-KW"/>
</dbReference>
<name>A0AA88V519_9ASTE</name>
<dbReference type="InterPro" id="IPR056511">
    <property type="entry name" value="IDM1_C"/>
</dbReference>
<evidence type="ECO:0000256" key="5">
    <source>
        <dbReference type="ARBA" id="ARBA00023015"/>
    </source>
</evidence>
<dbReference type="InterPro" id="IPR015300">
    <property type="entry name" value="DNA-bd_pseudobarrel_sf"/>
</dbReference>
<feature type="compositionally biased region" description="Low complexity" evidence="10">
    <location>
        <begin position="1"/>
        <end position="11"/>
    </location>
</feature>
<dbReference type="SUPFAM" id="SSF101936">
    <property type="entry name" value="DNA-binding pseudobarrel domain"/>
    <property type="match status" value="1"/>
</dbReference>
<feature type="compositionally biased region" description="Basic residues" evidence="10">
    <location>
        <begin position="538"/>
        <end position="549"/>
    </location>
</feature>
<dbReference type="CDD" id="cd15539">
    <property type="entry name" value="PHD1_AIRE"/>
    <property type="match status" value="1"/>
</dbReference>
<comment type="subcellular location">
    <subcellularLocation>
        <location evidence="1">Nucleus</location>
    </subcellularLocation>
</comment>
<evidence type="ECO:0000313" key="12">
    <source>
        <dbReference type="EMBL" id="KAK3001343.1"/>
    </source>
</evidence>